<evidence type="ECO:0000256" key="2">
    <source>
        <dbReference type="ARBA" id="ARBA00022741"/>
    </source>
</evidence>
<comment type="caution">
    <text evidence="6">The sequence shown here is derived from an EMBL/GenBank/DDBJ whole genome shotgun (WGS) entry which is preliminary data.</text>
</comment>
<keyword evidence="2" id="KW-0547">Nucleotide-binding</keyword>
<dbReference type="SMART" id="SM00382">
    <property type="entry name" value="AAA"/>
    <property type="match status" value="1"/>
</dbReference>
<dbReference type="EMBL" id="JARXYA010000033">
    <property type="protein sequence ID" value="MDH6505031.1"/>
    <property type="molecule type" value="Genomic_DNA"/>
</dbReference>
<dbReference type="Gene3D" id="3.40.50.300">
    <property type="entry name" value="P-loop containing nucleotide triphosphate hydrolases"/>
    <property type="match status" value="1"/>
</dbReference>
<evidence type="ECO:0000259" key="5">
    <source>
        <dbReference type="SMART" id="SM00382"/>
    </source>
</evidence>
<name>A0AA43S7P2_9BURK</name>
<dbReference type="InterPro" id="IPR027417">
    <property type="entry name" value="P-loop_NTPase"/>
</dbReference>
<dbReference type="CDD" id="cd00009">
    <property type="entry name" value="AAA"/>
    <property type="match status" value="1"/>
</dbReference>
<dbReference type="Pfam" id="PF01695">
    <property type="entry name" value="IstB_IS21"/>
    <property type="match status" value="1"/>
</dbReference>
<feature type="domain" description="AAA+ ATPase" evidence="5">
    <location>
        <begin position="99"/>
        <end position="232"/>
    </location>
</feature>
<accession>A0AA43S7P2</accession>
<dbReference type="GeneID" id="83597073"/>
<dbReference type="InterPro" id="IPR047661">
    <property type="entry name" value="IstB"/>
</dbReference>
<dbReference type="GO" id="GO:0006260">
    <property type="term" value="P:DNA replication"/>
    <property type="evidence" value="ECO:0007669"/>
    <property type="project" value="TreeGrafter"/>
</dbReference>
<evidence type="ECO:0000256" key="4">
    <source>
        <dbReference type="SAM" id="MobiDB-lite"/>
    </source>
</evidence>
<dbReference type="SUPFAM" id="SSF52540">
    <property type="entry name" value="P-loop containing nucleoside triphosphate hydrolases"/>
    <property type="match status" value="1"/>
</dbReference>
<comment type="similarity">
    <text evidence="1">Belongs to the IS21/IS1162 putative ATP-binding protein family.</text>
</comment>
<dbReference type="AlphaFoldDB" id="A0AA43S7P2"/>
<dbReference type="PANTHER" id="PTHR30050:SF4">
    <property type="entry name" value="ATP-BINDING PROTEIN RV3427C IN INSERTION SEQUENCE-RELATED"/>
    <property type="match status" value="1"/>
</dbReference>
<dbReference type="InterPro" id="IPR002611">
    <property type="entry name" value="IstB_ATP-bd"/>
</dbReference>
<gene>
    <name evidence="6" type="ORF">M2127_002361</name>
</gene>
<evidence type="ECO:0000256" key="3">
    <source>
        <dbReference type="ARBA" id="ARBA00022840"/>
    </source>
</evidence>
<dbReference type="PIRSF" id="PIRSF003073">
    <property type="entry name" value="DNAC_TnpB_IstB"/>
    <property type="match status" value="1"/>
</dbReference>
<dbReference type="PANTHER" id="PTHR30050">
    <property type="entry name" value="CHROMOSOMAL REPLICATION INITIATOR PROTEIN DNAA"/>
    <property type="match status" value="1"/>
</dbReference>
<feature type="region of interest" description="Disordered" evidence="4">
    <location>
        <begin position="236"/>
        <end position="256"/>
    </location>
</feature>
<organism evidence="6 7">
    <name type="scientific">Polynucleobacter sphagniphilus</name>
    <dbReference type="NCBI Taxonomy" id="1743169"/>
    <lineage>
        <taxon>Bacteria</taxon>
        <taxon>Pseudomonadati</taxon>
        <taxon>Pseudomonadota</taxon>
        <taxon>Betaproteobacteria</taxon>
        <taxon>Burkholderiales</taxon>
        <taxon>Burkholderiaceae</taxon>
        <taxon>Polynucleobacter</taxon>
    </lineage>
</organism>
<evidence type="ECO:0000313" key="6">
    <source>
        <dbReference type="EMBL" id="MDH6505031.1"/>
    </source>
</evidence>
<dbReference type="InterPro" id="IPR003593">
    <property type="entry name" value="AAA+_ATPase"/>
</dbReference>
<proteinExistence type="inferred from homology"/>
<dbReference type="GO" id="GO:0005524">
    <property type="term" value="F:ATP binding"/>
    <property type="evidence" value="ECO:0007669"/>
    <property type="project" value="UniProtKB-KW"/>
</dbReference>
<dbReference type="InterPro" id="IPR028350">
    <property type="entry name" value="DNAC/IstB-like"/>
</dbReference>
<dbReference type="RefSeq" id="WP_076024657.1">
    <property type="nucleotide sequence ID" value="NZ_JAQFIK010000012.1"/>
</dbReference>
<reference evidence="6" key="1">
    <citation type="submission" date="2023-04" db="EMBL/GenBank/DDBJ databases">
        <title>Genome Encyclopedia of Bacteria and Archaea VI: Functional Genomics of Type Strains.</title>
        <authorList>
            <person name="Whitman W."/>
        </authorList>
    </citation>
    <scope>NUCLEOTIDE SEQUENCE</scope>
    <source>
        <strain evidence="6">Enz.4-51</strain>
    </source>
</reference>
<dbReference type="Proteomes" id="UP001161160">
    <property type="component" value="Unassembled WGS sequence"/>
</dbReference>
<evidence type="ECO:0000313" key="7">
    <source>
        <dbReference type="Proteomes" id="UP001161160"/>
    </source>
</evidence>
<evidence type="ECO:0000256" key="1">
    <source>
        <dbReference type="ARBA" id="ARBA00008059"/>
    </source>
</evidence>
<keyword evidence="3" id="KW-0067">ATP-binding</keyword>
<protein>
    <submittedName>
        <fullName evidence="6">DNA replication protein DnaC</fullName>
    </submittedName>
</protein>
<dbReference type="NCBIfam" id="NF038214">
    <property type="entry name" value="IS21_help_AAA"/>
    <property type="match status" value="1"/>
</dbReference>
<sequence length="256" mass="28880">MLHQHTISQLQALRLEGMVLGLQEQFTQRASDDLSFEERLGLLVDRELTYRENKKQARLLKSAKLKVSTACLEDVDYRPGRGLDKKQVASFASCDWIRGAQSILLTGPAGVGKTWLASALGLQACRSGFSALNMRVPRIFEELRVAHADGTFTRKLQSIAKVDLLILDDWGLHPLNQEERSDLLEIMDDRVGTKSTIITSQLPVEHWHEYLNDPTLADAILDRIVHQSHKIKLKGESMRKQEVENTAETVKKQKAS</sequence>
<keyword evidence="7" id="KW-1185">Reference proteome</keyword>